<dbReference type="EMBL" id="AP026800">
    <property type="protein sequence ID" value="BDR54289.1"/>
    <property type="molecule type" value="Genomic_DNA"/>
</dbReference>
<dbReference type="PANTHER" id="PTHR12867:SF6">
    <property type="entry name" value="N-ACETYLGLUCOSAMINYLDIPHOSPHODOLICHOL N-ACETYLGLUCOSAMINYLTRANSFERASE"/>
    <property type="match status" value="1"/>
</dbReference>
<evidence type="ECO:0000256" key="3">
    <source>
        <dbReference type="ARBA" id="ARBA00022676"/>
    </source>
</evidence>
<keyword evidence="8" id="KW-1185">Reference proteome</keyword>
<accession>A0ABM8BBS5</accession>
<keyword evidence="4" id="KW-0808">Transferase</keyword>
<evidence type="ECO:0000256" key="4">
    <source>
        <dbReference type="ARBA" id="ARBA00022679"/>
    </source>
</evidence>
<dbReference type="Pfam" id="PF04101">
    <property type="entry name" value="Glyco_tran_28_C"/>
    <property type="match status" value="1"/>
</dbReference>
<gene>
    <name evidence="7" type="primary">cpsG</name>
    <name evidence="7" type="ORF">KIMH_04000</name>
</gene>
<evidence type="ECO:0000256" key="5">
    <source>
        <dbReference type="ARBA" id="ARBA00022824"/>
    </source>
</evidence>
<comment type="similarity">
    <text evidence="2">Belongs to the glycosyltransferase 28 family.</text>
</comment>
<evidence type="ECO:0000256" key="1">
    <source>
        <dbReference type="ARBA" id="ARBA00004240"/>
    </source>
</evidence>
<sequence>MILVTVGTHEQPFDRLLREVDELVRSGRISEPVVVQYGYSTYLPSQCDTFQFLSIDQLNYYLGQARMVITHAGPSSFMEVLKLGKTPIVVPRQLEFGEHLNNHQVDFARAVEKRIGGILPVYDIAKLSETVAHFEKLSAGVSAHFSSNTANFVRGLERLAGELVADHA</sequence>
<evidence type="ECO:0000259" key="6">
    <source>
        <dbReference type="Pfam" id="PF04101"/>
    </source>
</evidence>
<dbReference type="PANTHER" id="PTHR12867">
    <property type="entry name" value="GLYCOSYL TRANSFERASE-RELATED"/>
    <property type="match status" value="1"/>
</dbReference>
<dbReference type="Gene3D" id="3.40.50.2000">
    <property type="entry name" value="Glycogen Phosphorylase B"/>
    <property type="match status" value="1"/>
</dbReference>
<dbReference type="InterPro" id="IPR007235">
    <property type="entry name" value="Glyco_trans_28_C"/>
</dbReference>
<proteinExistence type="inferred from homology"/>
<evidence type="ECO:0000313" key="7">
    <source>
        <dbReference type="EMBL" id="BDR54289.1"/>
    </source>
</evidence>
<evidence type="ECO:0000313" key="8">
    <source>
        <dbReference type="Proteomes" id="UP001321748"/>
    </source>
</evidence>
<dbReference type="Proteomes" id="UP001321748">
    <property type="component" value="Chromosome"/>
</dbReference>
<comment type="subcellular location">
    <subcellularLocation>
        <location evidence="1">Endoplasmic reticulum</location>
    </subcellularLocation>
</comment>
<protein>
    <submittedName>
        <fullName evidence="7">Multidrug MFS transporter</fullName>
    </submittedName>
</protein>
<dbReference type="InterPro" id="IPR039042">
    <property type="entry name" value="Alg13-like"/>
</dbReference>
<evidence type="ECO:0000256" key="2">
    <source>
        <dbReference type="ARBA" id="ARBA00006962"/>
    </source>
</evidence>
<name>A0ABM8BBS5_9BIFI</name>
<keyword evidence="5" id="KW-0256">Endoplasmic reticulum</keyword>
<dbReference type="RefSeq" id="WP_317643300.1">
    <property type="nucleotide sequence ID" value="NZ_AP026800.1"/>
</dbReference>
<reference evidence="7 8" key="1">
    <citation type="journal article" date="2023" name="Microbiol. Spectr.">
        <title>Symbiosis of Carpenter Bees with Uncharacterized Lactic Acid Bacteria Showing NAD Auxotrophy.</title>
        <authorList>
            <person name="Kawasaki S."/>
            <person name="Ozawa K."/>
            <person name="Mori T."/>
            <person name="Yamamoto A."/>
            <person name="Ito M."/>
            <person name="Ohkuma M."/>
            <person name="Sakamoto M."/>
            <person name="Matsutani M."/>
        </authorList>
    </citation>
    <scope>NUCLEOTIDE SEQUENCE [LARGE SCALE GENOMIC DNA]</scope>
    <source>
        <strain evidence="7 8">KimH</strain>
    </source>
</reference>
<dbReference type="SUPFAM" id="SSF53756">
    <property type="entry name" value="UDP-Glycosyltransferase/glycogen phosphorylase"/>
    <property type="match status" value="1"/>
</dbReference>
<keyword evidence="3" id="KW-0328">Glycosyltransferase</keyword>
<feature type="domain" description="Glycosyl transferase family 28 C-terminal" evidence="6">
    <location>
        <begin position="1"/>
        <end position="114"/>
    </location>
</feature>
<organism evidence="7 8">
    <name type="scientific">Bombiscardovia apis</name>
    <dbReference type="NCBI Taxonomy" id="2932182"/>
    <lineage>
        <taxon>Bacteria</taxon>
        <taxon>Bacillati</taxon>
        <taxon>Actinomycetota</taxon>
        <taxon>Actinomycetes</taxon>
        <taxon>Bifidobacteriales</taxon>
        <taxon>Bifidobacteriaceae</taxon>
        <taxon>Bombiscardovia</taxon>
    </lineage>
</organism>